<name>A0A9E2NRH4_9GAMM</name>
<dbReference type="InterPro" id="IPR033900">
    <property type="entry name" value="Gram_neg_porin_domain"/>
</dbReference>
<dbReference type="CDD" id="cd00342">
    <property type="entry name" value="gram_neg_porins"/>
    <property type="match status" value="1"/>
</dbReference>
<dbReference type="GO" id="GO:0015288">
    <property type="term" value="F:porin activity"/>
    <property type="evidence" value="ECO:0007669"/>
    <property type="project" value="InterPro"/>
</dbReference>
<reference evidence="6" key="2">
    <citation type="submission" date="2021-04" db="EMBL/GenBank/DDBJ databases">
        <authorList>
            <person name="Gilroy R."/>
        </authorList>
    </citation>
    <scope>NUCLEOTIDE SEQUENCE</scope>
    <source>
        <strain evidence="6">687</strain>
    </source>
</reference>
<dbReference type="InterPro" id="IPR023614">
    <property type="entry name" value="Porin_dom_sf"/>
</dbReference>
<comment type="caution">
    <text evidence="6">The sequence shown here is derived from an EMBL/GenBank/DDBJ whole genome shotgun (WGS) entry which is preliminary data.</text>
</comment>
<accession>A0A9E2NRH4</accession>
<keyword evidence="3 5" id="KW-0732">Signal</keyword>
<dbReference type="PANTHER" id="PTHR34501:SF2">
    <property type="entry name" value="OUTER MEMBRANE PORIN F-RELATED"/>
    <property type="match status" value="1"/>
</dbReference>
<comment type="similarity">
    <text evidence="2">Belongs to the Gram-negative porin family.</text>
</comment>
<evidence type="ECO:0000256" key="4">
    <source>
        <dbReference type="ARBA" id="ARBA00023136"/>
    </source>
</evidence>
<evidence type="ECO:0000256" key="1">
    <source>
        <dbReference type="ARBA" id="ARBA00004571"/>
    </source>
</evidence>
<dbReference type="EMBL" id="JAHLFG010000013">
    <property type="protein sequence ID" value="MBU3826097.1"/>
    <property type="molecule type" value="Genomic_DNA"/>
</dbReference>
<evidence type="ECO:0000313" key="7">
    <source>
        <dbReference type="Proteomes" id="UP000824150"/>
    </source>
</evidence>
<evidence type="ECO:0000256" key="5">
    <source>
        <dbReference type="SAM" id="SignalP"/>
    </source>
</evidence>
<dbReference type="InterPro" id="IPR001897">
    <property type="entry name" value="Porin_gammaproteobac"/>
</dbReference>
<dbReference type="Proteomes" id="UP000824150">
    <property type="component" value="Unassembled WGS sequence"/>
</dbReference>
<proteinExistence type="inferred from homology"/>
<dbReference type="GO" id="GO:0009279">
    <property type="term" value="C:cell outer membrane"/>
    <property type="evidence" value="ECO:0007669"/>
    <property type="project" value="UniProtKB-SubCell"/>
</dbReference>
<dbReference type="SUPFAM" id="SSF56935">
    <property type="entry name" value="Porins"/>
    <property type="match status" value="1"/>
</dbReference>
<dbReference type="Gene3D" id="2.40.160.10">
    <property type="entry name" value="Porin"/>
    <property type="match status" value="1"/>
</dbReference>
<protein>
    <submittedName>
        <fullName evidence="6">Porin</fullName>
    </submittedName>
</protein>
<feature type="chain" id="PRO_5038472594" evidence="5">
    <location>
        <begin position="22"/>
        <end position="391"/>
    </location>
</feature>
<dbReference type="PANTHER" id="PTHR34501">
    <property type="entry name" value="PROTEIN YDDL-RELATED"/>
    <property type="match status" value="1"/>
</dbReference>
<dbReference type="AlphaFoldDB" id="A0A9E2NRH4"/>
<dbReference type="GO" id="GO:0034220">
    <property type="term" value="P:monoatomic ion transmembrane transport"/>
    <property type="evidence" value="ECO:0007669"/>
    <property type="project" value="InterPro"/>
</dbReference>
<evidence type="ECO:0000256" key="3">
    <source>
        <dbReference type="ARBA" id="ARBA00022729"/>
    </source>
</evidence>
<dbReference type="InterPro" id="IPR050298">
    <property type="entry name" value="Gram-neg_bact_OMP"/>
</dbReference>
<evidence type="ECO:0000256" key="2">
    <source>
        <dbReference type="ARBA" id="ARBA00007539"/>
    </source>
</evidence>
<sequence>MKKSLLALAVAAVAVASTAQAATVYDKDGTSLSVYGRVQSVIYNGDKSSSAAYNDNSMDTSARLGLDMRTQLAPWVAGFGKVEWEAANGDKGEGNGKDADDFNGRYLWVGFDFGQFGSVKFGKFEDAIKYAISPTDIFEDFGCVGQLGNDDRRSGQMMYEWSGYGVDVKLSASTASDNQQVDGAYFAKDKEILDINTGFAASVGYTSPDVLFGPIGIRAGYSYAQFQQDDELKADGTNIGRSGTYDDYNQYAVALSWGNTGSGFYTAALYQKREFNLYKDGTFFVVDDKPATGIDDYSVQGVEFVLRYSFANGMAVFGGYQWQNIDMDGVDNPDVDASAINLEFDYQITPNFKVWTEARWDVDTDEGYDSITRGVTQYEEDCYSIGARYTF</sequence>
<comment type="subcellular location">
    <subcellularLocation>
        <location evidence="1">Cell outer membrane</location>
        <topology evidence="1">Multi-pass membrane protein</topology>
    </subcellularLocation>
</comment>
<evidence type="ECO:0000313" key="6">
    <source>
        <dbReference type="EMBL" id="MBU3826097.1"/>
    </source>
</evidence>
<dbReference type="PRINTS" id="PR00183">
    <property type="entry name" value="ECOLIPORIN"/>
</dbReference>
<reference evidence="6" key="1">
    <citation type="journal article" date="2021" name="PeerJ">
        <title>Extensive microbial diversity within the chicken gut microbiome revealed by metagenomics and culture.</title>
        <authorList>
            <person name="Gilroy R."/>
            <person name="Ravi A."/>
            <person name="Getino M."/>
            <person name="Pursley I."/>
            <person name="Horton D.L."/>
            <person name="Alikhan N.F."/>
            <person name="Baker D."/>
            <person name="Gharbi K."/>
            <person name="Hall N."/>
            <person name="Watson M."/>
            <person name="Adriaenssens E.M."/>
            <person name="Foster-Nyarko E."/>
            <person name="Jarju S."/>
            <person name="Secka A."/>
            <person name="Antonio M."/>
            <person name="Oren A."/>
            <person name="Chaudhuri R.R."/>
            <person name="La Ragione R."/>
            <person name="Hildebrand F."/>
            <person name="Pallen M.J."/>
        </authorList>
    </citation>
    <scope>NUCLEOTIDE SEQUENCE</scope>
    <source>
        <strain evidence="6">687</strain>
    </source>
</reference>
<organism evidence="6 7">
    <name type="scientific">Candidatus Anaerobiospirillum merdipullorum</name>
    <dbReference type="NCBI Taxonomy" id="2838450"/>
    <lineage>
        <taxon>Bacteria</taxon>
        <taxon>Pseudomonadati</taxon>
        <taxon>Pseudomonadota</taxon>
        <taxon>Gammaproteobacteria</taxon>
        <taxon>Aeromonadales</taxon>
        <taxon>Succinivibrionaceae</taxon>
        <taxon>Anaerobiospirillum</taxon>
    </lineage>
</organism>
<feature type="signal peptide" evidence="5">
    <location>
        <begin position="1"/>
        <end position="21"/>
    </location>
</feature>
<keyword evidence="4" id="KW-0472">Membrane</keyword>
<gene>
    <name evidence="6" type="ORF">IAA31_01185</name>
</gene>